<evidence type="ECO:0000256" key="4">
    <source>
        <dbReference type="SAM" id="MobiDB-lite"/>
    </source>
</evidence>
<protein>
    <recommendedName>
        <fullName evidence="3">Serine/arginine repetitive matrix protein 1</fullName>
    </recommendedName>
</protein>
<dbReference type="PANTHER" id="PTHR23148:SF0">
    <property type="entry name" value="SERINE_ARGININE REPETITIVE MATRIX PROTEIN 1"/>
    <property type="match status" value="1"/>
</dbReference>
<dbReference type="GO" id="GO:0005681">
    <property type="term" value="C:spliceosomal complex"/>
    <property type="evidence" value="ECO:0007669"/>
    <property type="project" value="TreeGrafter"/>
</dbReference>
<feature type="region of interest" description="Disordered" evidence="4">
    <location>
        <begin position="223"/>
        <end position="362"/>
    </location>
</feature>
<sequence>MMFTGTNQQQDSRFSDKEKKLLKQMKFSDNLNKRVDMSKVKLDVLRPWISQKITDMLNIEDDVIVEFVYNQLEEEKFPCPKKMQINLTGFLNGKNARLFMEDLWSLLLSAQDSDTGIPEEFIQAKKEEILKREEEARLQEDGGRGHRSRSRTRDKDDGGGGAGKTKPLKTAPRPMYKPEPEDYIDEEEKMIEEFIEADVPKESKKVLPAAVAPAAAAAAAAVAAAAASAGALEDAVKNESATKPTTDGLERSAKDHSASRRKSTERGKSGERNNDSRARRKSRDRSRSRTDRRASSRDRRGSSRERRSSRDRRRSRSPRRSVDRSRKRSSRSPRDKRGNDRDRRRSRSGSAARKENKNGKRL</sequence>
<evidence type="ECO:0000256" key="3">
    <source>
        <dbReference type="ARBA" id="ARBA00067280"/>
    </source>
</evidence>
<evidence type="ECO:0000256" key="2">
    <source>
        <dbReference type="ARBA" id="ARBA00023187"/>
    </source>
</evidence>
<feature type="compositionally biased region" description="Basic and acidic residues" evidence="4">
    <location>
        <begin position="248"/>
        <end position="277"/>
    </location>
</feature>
<dbReference type="SUPFAM" id="SSF101233">
    <property type="entry name" value="PWI domain"/>
    <property type="match status" value="1"/>
</dbReference>
<dbReference type="SMART" id="SM00311">
    <property type="entry name" value="PWI"/>
    <property type="match status" value="1"/>
</dbReference>
<feature type="region of interest" description="Disordered" evidence="4">
    <location>
        <begin position="133"/>
        <end position="180"/>
    </location>
</feature>
<dbReference type="InterPro" id="IPR052225">
    <property type="entry name" value="Ser/Arg_repetitive_matrix"/>
</dbReference>
<dbReference type="GO" id="GO:0008380">
    <property type="term" value="P:RNA splicing"/>
    <property type="evidence" value="ECO:0007669"/>
    <property type="project" value="UniProtKB-KW"/>
</dbReference>
<dbReference type="GO" id="GO:0006397">
    <property type="term" value="P:mRNA processing"/>
    <property type="evidence" value="ECO:0007669"/>
    <property type="project" value="UniProtKB-KW"/>
</dbReference>
<keyword evidence="1" id="KW-0507">mRNA processing</keyword>
<accession>A0A8W7PA65</accession>
<name>A0A8W7PA65_ANOCL</name>
<feature type="domain" description="PWI" evidence="5">
    <location>
        <begin position="24"/>
        <end position="124"/>
    </location>
</feature>
<dbReference type="AlphaFoldDB" id="A0A8W7PA65"/>
<dbReference type="GO" id="GO:0048024">
    <property type="term" value="P:regulation of mRNA splicing, via spliceosome"/>
    <property type="evidence" value="ECO:0007669"/>
    <property type="project" value="TreeGrafter"/>
</dbReference>
<dbReference type="PANTHER" id="PTHR23148">
    <property type="entry name" value="SERINE/ARGININE REGULATED NUCLEAR MATRIX PROTEIN"/>
    <property type="match status" value="1"/>
</dbReference>
<dbReference type="PROSITE" id="PS51025">
    <property type="entry name" value="PWI"/>
    <property type="match status" value="1"/>
</dbReference>
<dbReference type="Pfam" id="PF01480">
    <property type="entry name" value="PWI"/>
    <property type="match status" value="1"/>
</dbReference>
<feature type="compositionally biased region" description="Basic and acidic residues" evidence="4">
    <location>
        <begin position="352"/>
        <end position="362"/>
    </location>
</feature>
<feature type="compositionally biased region" description="Basic and acidic residues" evidence="4">
    <location>
        <begin position="332"/>
        <end position="343"/>
    </location>
</feature>
<dbReference type="InterPro" id="IPR036483">
    <property type="entry name" value="PWI_dom_sf"/>
</dbReference>
<feature type="compositionally biased region" description="Basic residues" evidence="4">
    <location>
        <begin position="309"/>
        <end position="331"/>
    </location>
</feature>
<feature type="compositionally biased region" description="Basic and acidic residues" evidence="4">
    <location>
        <begin position="133"/>
        <end position="144"/>
    </location>
</feature>
<dbReference type="Proteomes" id="UP000075882">
    <property type="component" value="Unassembled WGS sequence"/>
</dbReference>
<organism evidence="6">
    <name type="scientific">Anopheles coluzzii</name>
    <name type="common">African malaria mosquito</name>
    <dbReference type="NCBI Taxonomy" id="1518534"/>
    <lineage>
        <taxon>Eukaryota</taxon>
        <taxon>Metazoa</taxon>
        <taxon>Ecdysozoa</taxon>
        <taxon>Arthropoda</taxon>
        <taxon>Hexapoda</taxon>
        <taxon>Insecta</taxon>
        <taxon>Pterygota</taxon>
        <taxon>Neoptera</taxon>
        <taxon>Endopterygota</taxon>
        <taxon>Diptera</taxon>
        <taxon>Nematocera</taxon>
        <taxon>Culicoidea</taxon>
        <taxon>Culicidae</taxon>
        <taxon>Anophelinae</taxon>
        <taxon>Anopheles</taxon>
    </lineage>
</organism>
<dbReference type="VEuPathDB" id="VectorBase:ACON2_039532"/>
<reference evidence="6" key="1">
    <citation type="submission" date="2022-08" db="UniProtKB">
        <authorList>
            <consortium name="EnsemblMetazoa"/>
        </authorList>
    </citation>
    <scope>IDENTIFICATION</scope>
</reference>
<evidence type="ECO:0000313" key="6">
    <source>
        <dbReference type="EnsemblMetazoa" id="ACOM027910-PA.1"/>
    </source>
</evidence>
<evidence type="ECO:0000259" key="5">
    <source>
        <dbReference type="PROSITE" id="PS51025"/>
    </source>
</evidence>
<proteinExistence type="predicted"/>
<dbReference type="EnsemblMetazoa" id="ACOM027910-RA">
    <property type="protein sequence ID" value="ACOM027910-PA.1"/>
    <property type="gene ID" value="ACOM027910"/>
</dbReference>
<feature type="compositionally biased region" description="Basic and acidic residues" evidence="4">
    <location>
        <begin position="285"/>
        <end position="308"/>
    </location>
</feature>
<evidence type="ECO:0000256" key="1">
    <source>
        <dbReference type="ARBA" id="ARBA00022664"/>
    </source>
</evidence>
<dbReference type="FunFam" id="1.20.1390.10:FF:000002">
    <property type="entry name" value="Serine/arginine repetitive matrix 1 isoform 2"/>
    <property type="match status" value="1"/>
</dbReference>
<keyword evidence="2" id="KW-0508">mRNA splicing</keyword>
<dbReference type="InterPro" id="IPR002483">
    <property type="entry name" value="PWI_dom"/>
</dbReference>
<dbReference type="GO" id="GO:0003723">
    <property type="term" value="F:RNA binding"/>
    <property type="evidence" value="ECO:0007669"/>
    <property type="project" value="TreeGrafter"/>
</dbReference>
<dbReference type="Gene3D" id="1.20.1390.10">
    <property type="entry name" value="PWI domain"/>
    <property type="match status" value="1"/>
</dbReference>